<protein>
    <recommendedName>
        <fullName evidence="1">TcdA/TcdB toxin pore forming domain-containing protein</fullName>
    </recommendedName>
</protein>
<feature type="domain" description="TcdA/TcdB toxin pore forming" evidence="1">
    <location>
        <begin position="705"/>
        <end position="1354"/>
    </location>
</feature>
<dbReference type="OrthoDB" id="4396271at2759"/>
<accession>A0A0C3NTL5</accession>
<keyword evidence="3" id="KW-1185">Reference proteome</keyword>
<evidence type="ECO:0000259" key="1">
    <source>
        <dbReference type="Pfam" id="PF12920"/>
    </source>
</evidence>
<dbReference type="HOGENOM" id="CLU_000475_0_0_1"/>
<dbReference type="InterPro" id="IPR024769">
    <property type="entry name" value="TcdA/TcdB_pore_forming"/>
</dbReference>
<gene>
    <name evidence="2" type="ORF">PHLGIDRAFT_373427</name>
</gene>
<organism evidence="2 3">
    <name type="scientific">Phlebiopsis gigantea (strain 11061_1 CR5-6)</name>
    <name type="common">White-rot fungus</name>
    <name type="synonym">Peniophora gigantea</name>
    <dbReference type="NCBI Taxonomy" id="745531"/>
    <lineage>
        <taxon>Eukaryota</taxon>
        <taxon>Fungi</taxon>
        <taxon>Dikarya</taxon>
        <taxon>Basidiomycota</taxon>
        <taxon>Agaricomycotina</taxon>
        <taxon>Agaricomycetes</taxon>
        <taxon>Polyporales</taxon>
        <taxon>Phanerochaetaceae</taxon>
        <taxon>Phlebiopsis</taxon>
    </lineage>
</organism>
<dbReference type="Proteomes" id="UP000053257">
    <property type="component" value="Unassembled WGS sequence"/>
</dbReference>
<name>A0A0C3NTL5_PHLG1</name>
<proteinExistence type="predicted"/>
<evidence type="ECO:0000313" key="2">
    <source>
        <dbReference type="EMBL" id="KIP08609.1"/>
    </source>
</evidence>
<evidence type="ECO:0000313" key="3">
    <source>
        <dbReference type="Proteomes" id="UP000053257"/>
    </source>
</evidence>
<sequence>MSNIPADPAILSFVDDPQKFLTPTATVATAVSTYQMFSFGINARPGGVPREGYFQFVVNPTGKQGVISYDIKWAGATPSANTVWAYNLDYYAGAQTNSKPAFLDIPKTVAEKTLLFTGALTGCSVIVTSLDANTYRVFHDSRLESSLFYDNVVMAVDWSDYSVFSREGLALAFMQFRDGQWRLITQLQTNSPTGAILPRSSVLRTALQDTYFPPSVDSPGSYDHAARRAAFDSSRTESGKRLIRVATEAFSLSTVPNQPDGAFVPFGETISLNNPAVNHNTAIRNAVEHEIIVMDDERLAVMDKVPALWQVLNTQHRPIHDLVEPVALDSSKLDYTYLWLKQKEARGIDAIVVLDGRLRAPLGDTAGERMTSQELEMLSGNADFASGYDTYKTVAIPGFTSDMDAKAMTLLFDSAQLTDAEKGALVHYISDANAQEYRASVWDKTNDVLGVFQDSATSTKPMPQDLLLHAIPDEYGGRCYPLVRAMAVALSQSMFSVDQLMVKLTALTTDADLWNATLFMRCLKDLHSSYPAAESSKHIGKMELRDAISLLDVSKPGAKVVYALNTETHAMLLAANDNGPTLPASFHFYDPNFLLATFDSSEVLASTVSKHLLTYGSVYGAEGAEGGASQLFTVVELDPNQLAQISFDSGLQVGDFCAPESLNESITIKSAPEFNLPSPDRFTTQGTLAATSALLDGFGLAEGWRRATEDLETSLGLQGNWMPVLESLEDLGGGHYQIQFVNLDDPNEKRIVSTDDERIQQFKQYISDQLDALRKVYDLQGGTFVEKENVPEGEGIDGLNAMFVVKTVIDMYSGHAGGANSNSNLAMALKVQSYFNLAQMGRTTLGDVSHVVQLAQSIIKNEQVAFAELSTIGKAFGRASDGLGTLLSAASVVFDAYELSNAQDDVQRAVFGTQLGFDSASLLIGVASLGAGLIGASTAAALLGGAGAVVAGLAVGFMGLADAFGQVAEDAKTVGKYFGDAEKAYLAGGYKYDSANEALIPLAYAVISSVNLATGTVSFDSQYIYRTHSGSTGSGAINYFFWAGDYPTVVYDKSQAINVRAGIGAPATGTLPRGYNNSTIFVLPATPKSYISYGWQMLPGATTRGDYGFDVIRRLEEDKRFDYDFYIFPAERTINTLSHEYVGTSVTIQLSRNAIRVQVPEFPSVMQGKMNYTLQGAGAAYTVGLETGASITLGSTNASTSWILDCTHLSFTTASVDSNGVTVGGVRVNIADHNFASMIIATPTNDMLKVNFTNPHTSIVSEDASNFSGSAALQAQLDKLNDSQLLDSAFVLLKKYTTPSGEAVGDAYYEASRRRFLYSTGLPQTLQQGNGIVVATDDDEVYFYNLGAQAIWRVNPIDGSCTAKYRAYYPSAMRTLVQVWLEDDNVFATYRHVLGFTGLYHSDLTYILGKDSMILVSIIGDPPLLRQLSFLDHVDYPLDQMIADYALQETSADVSAPTSGPTGGSDVQASIDAKLTAVLGKEDDGTARCFWIRTGDGTVITPNFTPTPDIAYAGSTPPTSSGPEEFYFYSIKHQTITFQAGSGTKAGPPQTVNFPSDFGNLANLLSLEGRMFAISDSGVVLRLTQGGVFFLEAVNQTWIANLKNSADHLPWWTKLQALADSHSATIVAVLGLTATSSTSAPADSASAPAVPVWYIDGKFVIVVSPSLDNKRLDVLGLSKGPVGDVAWIAYKDGDGSGHLYAQPLATGAVTDLFSPTDPTVNLATISPAQILTSMQSVPFKDVKMTEDGLQYTALDGRIFIITDTQTVTLLGVDKTWQAANAANLEATLVTLATQTEWNHGEVFILQGDPSDPPAWYHIVLGKAVRPTNIPVTWADQPVWLGVSIEAIMGWFFVPVKNTASVGVTYTVRVDVPGGSSAPVDGLSFTKRLDDILILVPSPGNSFSYLPGIWGVRTAVILQCAGALMGYRVPEASWDYYESIVVQDHNASVRTQPDSVYLDVTNPGVLLAKKIGEDLVVADTTNGHSLTLRKAFGADPAYANVAVNTRLGVDVTVQTMMHAQQWLQKVTGSSTPADVTLQTIAYAVTQPSS</sequence>
<reference evidence="2 3" key="1">
    <citation type="journal article" date="2014" name="PLoS Genet.">
        <title>Analysis of the Phlebiopsis gigantea genome, transcriptome and secretome provides insight into its pioneer colonization strategies of wood.</title>
        <authorList>
            <person name="Hori C."/>
            <person name="Ishida T."/>
            <person name="Igarashi K."/>
            <person name="Samejima M."/>
            <person name="Suzuki H."/>
            <person name="Master E."/>
            <person name="Ferreira P."/>
            <person name="Ruiz-Duenas F.J."/>
            <person name="Held B."/>
            <person name="Canessa P."/>
            <person name="Larrondo L.F."/>
            <person name="Schmoll M."/>
            <person name="Druzhinina I.S."/>
            <person name="Kubicek C.P."/>
            <person name="Gaskell J.A."/>
            <person name="Kersten P."/>
            <person name="St John F."/>
            <person name="Glasner J."/>
            <person name="Sabat G."/>
            <person name="Splinter BonDurant S."/>
            <person name="Syed K."/>
            <person name="Yadav J."/>
            <person name="Mgbeahuruike A.C."/>
            <person name="Kovalchuk A."/>
            <person name="Asiegbu F.O."/>
            <person name="Lackner G."/>
            <person name="Hoffmeister D."/>
            <person name="Rencoret J."/>
            <person name="Gutierrez A."/>
            <person name="Sun H."/>
            <person name="Lindquist E."/>
            <person name="Barry K."/>
            <person name="Riley R."/>
            <person name="Grigoriev I.V."/>
            <person name="Henrissat B."/>
            <person name="Kues U."/>
            <person name="Berka R.M."/>
            <person name="Martinez A.T."/>
            <person name="Covert S.F."/>
            <person name="Blanchette R.A."/>
            <person name="Cullen D."/>
        </authorList>
    </citation>
    <scope>NUCLEOTIDE SEQUENCE [LARGE SCALE GENOMIC DNA]</scope>
    <source>
        <strain evidence="2 3">11061_1 CR5-6</strain>
    </source>
</reference>
<dbReference type="STRING" id="745531.A0A0C3NTL5"/>
<dbReference type="CDD" id="cd20495">
    <property type="entry name" value="C58_PaToxP-like"/>
    <property type="match status" value="1"/>
</dbReference>
<dbReference type="EMBL" id="KN840477">
    <property type="protein sequence ID" value="KIP08609.1"/>
    <property type="molecule type" value="Genomic_DNA"/>
</dbReference>
<dbReference type="Pfam" id="PF12920">
    <property type="entry name" value="TcdA_TcdB_pore"/>
    <property type="match status" value="1"/>
</dbReference>